<feature type="region of interest" description="Disordered" evidence="1">
    <location>
        <begin position="180"/>
        <end position="206"/>
    </location>
</feature>
<name>A0A4D6MQA2_VIGUN</name>
<evidence type="ECO:0000256" key="1">
    <source>
        <dbReference type="SAM" id="MobiDB-lite"/>
    </source>
</evidence>
<accession>A0A4D6MQA2</accession>
<dbReference type="EMBL" id="CP039352">
    <property type="protein sequence ID" value="QCE03208.1"/>
    <property type="molecule type" value="Genomic_DNA"/>
</dbReference>
<sequence>MASQRSKAKRIKMTARKLVHEARLKELLSYQGLDYSIQLKGTVYPNFVKVFYANAHIEDDLLISRVNGIDTVLTNDGEQSCPTQHKGHISNACYQRKNPEQRGNVWMFKDDLSEDEEDTFEPVNIYLFGVAARMKTNNEFQRYVLRLLWTNHCIYMSKFDLLHKEIVDIKKQLVDCNLGGSSNNPNEEDSKDFTTSNDASEDEKDV</sequence>
<keyword evidence="3" id="KW-1185">Reference proteome</keyword>
<evidence type="ECO:0000313" key="3">
    <source>
        <dbReference type="Proteomes" id="UP000501690"/>
    </source>
</evidence>
<organism evidence="2 3">
    <name type="scientific">Vigna unguiculata</name>
    <name type="common">Cowpea</name>
    <dbReference type="NCBI Taxonomy" id="3917"/>
    <lineage>
        <taxon>Eukaryota</taxon>
        <taxon>Viridiplantae</taxon>
        <taxon>Streptophyta</taxon>
        <taxon>Embryophyta</taxon>
        <taxon>Tracheophyta</taxon>
        <taxon>Spermatophyta</taxon>
        <taxon>Magnoliopsida</taxon>
        <taxon>eudicotyledons</taxon>
        <taxon>Gunneridae</taxon>
        <taxon>Pentapetalae</taxon>
        <taxon>rosids</taxon>
        <taxon>fabids</taxon>
        <taxon>Fabales</taxon>
        <taxon>Fabaceae</taxon>
        <taxon>Papilionoideae</taxon>
        <taxon>50 kb inversion clade</taxon>
        <taxon>NPAAA clade</taxon>
        <taxon>indigoferoid/millettioid clade</taxon>
        <taxon>Phaseoleae</taxon>
        <taxon>Vigna</taxon>
    </lineage>
</organism>
<evidence type="ECO:0000313" key="2">
    <source>
        <dbReference type="EMBL" id="QCE03208.1"/>
    </source>
</evidence>
<reference evidence="2 3" key="1">
    <citation type="submission" date="2019-04" db="EMBL/GenBank/DDBJ databases">
        <title>An improved genome assembly and genetic linkage map for asparagus bean, Vigna unguiculata ssp. sesquipedialis.</title>
        <authorList>
            <person name="Xia Q."/>
            <person name="Zhang R."/>
            <person name="Dong Y."/>
        </authorList>
    </citation>
    <scope>NUCLEOTIDE SEQUENCE [LARGE SCALE GENOMIC DNA]</scope>
    <source>
        <tissue evidence="2">Leaf</tissue>
    </source>
</reference>
<gene>
    <name evidence="2" type="ORF">DEO72_LG8g1230</name>
</gene>
<dbReference type="Proteomes" id="UP000501690">
    <property type="component" value="Linkage Group LG8"/>
</dbReference>
<protein>
    <submittedName>
        <fullName evidence="2">Uncharacterized protein</fullName>
    </submittedName>
</protein>
<dbReference type="AlphaFoldDB" id="A0A4D6MQA2"/>
<proteinExistence type="predicted"/>